<dbReference type="PANTHER" id="PTHR28529:SF2">
    <property type="entry name" value="DNA REPAIR PROTEIN SWI5 HOMOLOG"/>
    <property type="match status" value="1"/>
</dbReference>
<dbReference type="Pfam" id="PF07061">
    <property type="entry name" value="Swi5"/>
    <property type="match status" value="1"/>
</dbReference>
<keyword evidence="6" id="KW-1185">Reference proteome</keyword>
<protein>
    <submittedName>
        <fullName evidence="5">Uncharacterized protein</fullName>
    </submittedName>
</protein>
<proteinExistence type="inferred from homology"/>
<reference evidence="5" key="1">
    <citation type="journal article" date="2022" name="DNA Res.">
        <title>Genome analysis of five recently described species of the CUG-Ser clade uncovers Candida theae as a new hybrid lineage with pathogenic potential in the Candida parapsilosis species complex.</title>
        <authorList>
            <person name="Mixao V."/>
            <person name="Del Olmo V."/>
            <person name="Hegedusova E."/>
            <person name="Saus E."/>
            <person name="Pryszcz L."/>
            <person name="Cillingova A."/>
            <person name="Nosek J."/>
            <person name="Gabaldon T."/>
        </authorList>
    </citation>
    <scope>NUCLEOTIDE SEQUENCE</scope>
    <source>
        <strain evidence="5">CBS 10844</strain>
    </source>
</reference>
<feature type="compositionally biased region" description="Low complexity" evidence="4">
    <location>
        <begin position="90"/>
        <end position="121"/>
    </location>
</feature>
<evidence type="ECO:0000256" key="3">
    <source>
        <dbReference type="ARBA" id="ARBA00023204"/>
    </source>
</evidence>
<evidence type="ECO:0000313" key="5">
    <source>
        <dbReference type="EMBL" id="KAI3405846.1"/>
    </source>
</evidence>
<name>A0AAI9WYY3_9ASCO</name>
<evidence type="ECO:0000256" key="4">
    <source>
        <dbReference type="SAM" id="MobiDB-lite"/>
    </source>
</evidence>
<dbReference type="GO" id="GO:0010772">
    <property type="term" value="P:meiotic DNA recombinase assembly involved in reciprocal meiotic recombination"/>
    <property type="evidence" value="ECO:0007669"/>
    <property type="project" value="TreeGrafter"/>
</dbReference>
<comment type="similarity">
    <text evidence="1">Belongs to the SWI5/SAE3 family.</text>
</comment>
<dbReference type="GeneID" id="73379070"/>
<dbReference type="GO" id="GO:0000709">
    <property type="term" value="P:meiotic joint molecule formation"/>
    <property type="evidence" value="ECO:0007669"/>
    <property type="project" value="TreeGrafter"/>
</dbReference>
<feature type="region of interest" description="Disordered" evidence="4">
    <location>
        <begin position="78"/>
        <end position="145"/>
    </location>
</feature>
<gene>
    <name evidence="5" type="ORF">KGF56_001453</name>
</gene>
<evidence type="ECO:0000313" key="6">
    <source>
        <dbReference type="Proteomes" id="UP001202479"/>
    </source>
</evidence>
<keyword evidence="2" id="KW-0227">DNA damage</keyword>
<dbReference type="EMBL" id="JAHUZD010000027">
    <property type="protein sequence ID" value="KAI3405846.1"/>
    <property type="molecule type" value="Genomic_DNA"/>
</dbReference>
<accession>A0AAI9WYY3</accession>
<comment type="caution">
    <text evidence="5">The sequence shown here is derived from an EMBL/GenBank/DDBJ whole genome shotgun (WGS) entry which is preliminary data.</text>
</comment>
<evidence type="ECO:0000256" key="2">
    <source>
        <dbReference type="ARBA" id="ARBA00022763"/>
    </source>
</evidence>
<dbReference type="PANTHER" id="PTHR28529">
    <property type="entry name" value="DNA REPAIR PROTEIN SWI5 HOMOLOG"/>
    <property type="match status" value="1"/>
</dbReference>
<dbReference type="Proteomes" id="UP001202479">
    <property type="component" value="Unassembled WGS sequence"/>
</dbReference>
<dbReference type="GO" id="GO:0032798">
    <property type="term" value="C:Swi5-Sfr1 complex"/>
    <property type="evidence" value="ECO:0007669"/>
    <property type="project" value="TreeGrafter"/>
</dbReference>
<dbReference type="RefSeq" id="XP_049181591.1">
    <property type="nucleotide sequence ID" value="XM_049322578.1"/>
</dbReference>
<dbReference type="GO" id="GO:0034974">
    <property type="term" value="C:Swi5-Swi2 complex"/>
    <property type="evidence" value="ECO:0007669"/>
    <property type="project" value="TreeGrafter"/>
</dbReference>
<dbReference type="InterPro" id="IPR010760">
    <property type="entry name" value="DNA-repair_Swi5"/>
</dbReference>
<dbReference type="AlphaFoldDB" id="A0AAI9WYY3"/>
<evidence type="ECO:0000256" key="1">
    <source>
        <dbReference type="ARBA" id="ARBA00008060"/>
    </source>
</evidence>
<dbReference type="Gene3D" id="1.20.5.170">
    <property type="match status" value="1"/>
</dbReference>
<organism evidence="5 6">
    <name type="scientific">Candida oxycetoniae</name>
    <dbReference type="NCBI Taxonomy" id="497107"/>
    <lineage>
        <taxon>Eukaryota</taxon>
        <taxon>Fungi</taxon>
        <taxon>Dikarya</taxon>
        <taxon>Ascomycota</taxon>
        <taxon>Saccharomycotina</taxon>
        <taxon>Pichiomycetes</taxon>
        <taxon>Debaryomycetaceae</taxon>
        <taxon>Candida/Lodderomyces clade</taxon>
        <taxon>Candida</taxon>
    </lineage>
</organism>
<keyword evidence="3" id="KW-0234">DNA repair</keyword>
<sequence>MTESKVLETNNTLIDQTLDILQSSSTSQLHNSKSRSAVSTVVTTAVSAAVSAAVPTAVSRAAPTAVSTAAPTAVSTAVPAAVPSSPPPSSSGSPSTTNAGIDTSPTTTPTITPNTTTSAATVDKDTDTDTSTAQNARESVSIEEQQRISLKEKNLDEIKQQCRTLIHELEGNQHPEVIIKKHIQQLKKYNELKDVALQLVTLIADQRQVRTTDIFDEMKCEVTEEGLDKE</sequence>